<accession>A0ABW5A911</accession>
<dbReference type="RefSeq" id="WP_377390564.1">
    <property type="nucleotide sequence ID" value="NZ_JBHUIX010000011.1"/>
</dbReference>
<dbReference type="EMBL" id="JBHUIX010000011">
    <property type="protein sequence ID" value="MFD2174782.1"/>
    <property type="molecule type" value="Genomic_DNA"/>
</dbReference>
<reference evidence="3" key="1">
    <citation type="journal article" date="2019" name="Int. J. Syst. Evol. Microbiol.">
        <title>The Global Catalogue of Microorganisms (GCM) 10K type strain sequencing project: providing services to taxonomists for standard genome sequencing and annotation.</title>
        <authorList>
            <consortium name="The Broad Institute Genomics Platform"/>
            <consortium name="The Broad Institute Genome Sequencing Center for Infectious Disease"/>
            <person name="Wu L."/>
            <person name="Ma J."/>
        </authorList>
    </citation>
    <scope>NUCLEOTIDE SEQUENCE [LARGE SCALE GENOMIC DNA]</scope>
    <source>
        <strain evidence="3">CCUG 55131</strain>
    </source>
</reference>
<protein>
    <submittedName>
        <fullName evidence="2">DUF262 domain-containing protein</fullName>
    </submittedName>
</protein>
<dbReference type="Pfam" id="PF03235">
    <property type="entry name" value="GmrSD_N"/>
    <property type="match status" value="1"/>
</dbReference>
<keyword evidence="3" id="KW-1185">Reference proteome</keyword>
<dbReference type="Proteomes" id="UP001597413">
    <property type="component" value="Unassembled WGS sequence"/>
</dbReference>
<dbReference type="PANTHER" id="PTHR37292:SF2">
    <property type="entry name" value="DUF262 DOMAIN-CONTAINING PROTEIN"/>
    <property type="match status" value="1"/>
</dbReference>
<evidence type="ECO:0000313" key="2">
    <source>
        <dbReference type="EMBL" id="MFD2174782.1"/>
    </source>
</evidence>
<gene>
    <name evidence="2" type="ORF">ACFSM0_11820</name>
</gene>
<evidence type="ECO:0000259" key="1">
    <source>
        <dbReference type="Pfam" id="PF03235"/>
    </source>
</evidence>
<feature type="domain" description="GmrSD restriction endonucleases N-terminal" evidence="1">
    <location>
        <begin position="14"/>
        <end position="257"/>
    </location>
</feature>
<sequence>MARVEFDSTKKPLDDLLKRARDGLIQLPDFQRGWVWDDEGLRGLLASISRSFPVGAIMTLQAGGEVKFKPRPIEGAPPGSANVAPESLLLDGQQRLTSLYQTTMRRSVVETMNTKKQKIKRFYYIDMARALDEGVDRIDAFVGIPESKIETRNFGKEVVRDLTTEEAEFEQCMFPTNRIFDWNDWLTKFAAYWQYAPDKMQFWFKFLNEVLSAFHQYQMPVIELGKSTSREAVCLVFEKVNTGGKKLDAFELLTAIYAGEEEGFLLREEWTKIAKTLKDAIALKEHPLTRLQPTDFFQALALLFTRDRRLNHLAAQLPGDAPAISCTRDTVLSVPLGAYKQYAGALEEGFKKAGKFLFGQNIFWFKDVPYQSQLVPLAAILTELGDRWTQEAVRQKLAQWYWCGVFGELYGGAIETRFAKDLADVLAWIDGGPEPTTVKDSAFRPERLKTMTSRLSAAYKGVHALLMHKQARDFLSGQSYNQTSYFDEAVDIHHIFPRAWCQKMGIPRERYDTIINKTPLSSKTNRIVGGDAPSAYLARLPKQGAASDAAIDTHLESHLIDPLLLRSDDFDGFVGRRQEALLGLIEVATGKAIYRGVATDEPVEDMIEDEAEGLEAAE</sequence>
<name>A0ABW5A911_9RHOB</name>
<organism evidence="2 3">
    <name type="scientific">Rhodobacter lacus</name>
    <dbReference type="NCBI Taxonomy" id="1641972"/>
    <lineage>
        <taxon>Bacteria</taxon>
        <taxon>Pseudomonadati</taxon>
        <taxon>Pseudomonadota</taxon>
        <taxon>Alphaproteobacteria</taxon>
        <taxon>Rhodobacterales</taxon>
        <taxon>Rhodobacter group</taxon>
        <taxon>Rhodobacter</taxon>
    </lineage>
</organism>
<evidence type="ECO:0000313" key="3">
    <source>
        <dbReference type="Proteomes" id="UP001597413"/>
    </source>
</evidence>
<comment type="caution">
    <text evidence="2">The sequence shown here is derived from an EMBL/GenBank/DDBJ whole genome shotgun (WGS) entry which is preliminary data.</text>
</comment>
<dbReference type="PANTHER" id="PTHR37292">
    <property type="entry name" value="VNG6097C"/>
    <property type="match status" value="1"/>
</dbReference>
<dbReference type="InterPro" id="IPR004919">
    <property type="entry name" value="GmrSD_N"/>
</dbReference>
<proteinExistence type="predicted"/>